<gene>
    <name evidence="1" type="ORF">vBSenI1_07</name>
</gene>
<accession>A0A7L5CE01</accession>
<reference evidence="1 2" key="1">
    <citation type="submission" date="2020-03" db="EMBL/GenBank/DDBJ databases">
        <authorList>
            <person name="Grabski M.Z."/>
        </authorList>
    </citation>
    <scope>NUCLEOTIDE SEQUENCE [LARGE SCALE GENOMIC DNA]</scope>
    <source>
        <strain evidence="2">vB_Sen_I1</strain>
    </source>
</reference>
<proteinExistence type="predicted"/>
<dbReference type="EMBL" id="MT233524">
    <property type="protein sequence ID" value="QJA17768.1"/>
    <property type="molecule type" value="Genomic_DNA"/>
</dbReference>
<protein>
    <submittedName>
        <fullName evidence="1">Uncharacterized protein</fullName>
    </submittedName>
</protein>
<dbReference type="Proteomes" id="UP000516571">
    <property type="component" value="Segment"/>
</dbReference>
<sequence>MLVDLAFILFAFSQKFIYNRFINLRGESYERVAS</sequence>
<name>A0A7L5CE01_9CAUD</name>
<evidence type="ECO:0000313" key="2">
    <source>
        <dbReference type="Proteomes" id="UP000516571"/>
    </source>
</evidence>
<organism evidence="1 2">
    <name type="scientific">Salmonella phage vB_Sen_I1</name>
    <dbReference type="NCBI Taxonomy" id="2723910"/>
    <lineage>
        <taxon>Viruses</taxon>
        <taxon>Duplodnaviria</taxon>
        <taxon>Heunggongvirae</taxon>
        <taxon>Uroviricota</taxon>
        <taxon>Caudoviricetes</taxon>
        <taxon>Demerecviridae</taxon>
        <taxon>Markadamsvirinae</taxon>
        <taxon>Tequintavirus</taxon>
        <taxon>Tequintavirus tvI1</taxon>
    </lineage>
</organism>
<keyword evidence="2" id="KW-1185">Reference proteome</keyword>
<evidence type="ECO:0000313" key="1">
    <source>
        <dbReference type="EMBL" id="QJA17768.1"/>
    </source>
</evidence>